<dbReference type="InterPro" id="IPR036397">
    <property type="entry name" value="RNaseH_sf"/>
</dbReference>
<evidence type="ECO:0000259" key="20">
    <source>
        <dbReference type="SMART" id="SM00482"/>
    </source>
</evidence>
<feature type="domain" description="DNA-directed DNA polymerase family A palm" evidence="20">
    <location>
        <begin position="703"/>
        <end position="910"/>
    </location>
</feature>
<dbReference type="SUPFAM" id="SSF53098">
    <property type="entry name" value="Ribonuclease H-like"/>
    <property type="match status" value="1"/>
</dbReference>
<dbReference type="InterPro" id="IPR001098">
    <property type="entry name" value="DNA-dir_DNA_pol_A_palm_dom"/>
</dbReference>
<evidence type="ECO:0000259" key="19">
    <source>
        <dbReference type="SMART" id="SM00475"/>
    </source>
</evidence>
<dbReference type="CDD" id="cd06139">
    <property type="entry name" value="DNA_polA_I_Ecoli_like_exo"/>
    <property type="match status" value="1"/>
</dbReference>
<dbReference type="SMART" id="SM00279">
    <property type="entry name" value="HhH2"/>
    <property type="match status" value="1"/>
</dbReference>
<feature type="compositionally biased region" description="Polar residues" evidence="17">
    <location>
        <begin position="300"/>
        <end position="310"/>
    </location>
</feature>
<dbReference type="CDD" id="cd08637">
    <property type="entry name" value="DNA_pol_A_pol_I_C"/>
    <property type="match status" value="1"/>
</dbReference>
<evidence type="ECO:0000313" key="21">
    <source>
        <dbReference type="EMBL" id="MFD2567343.1"/>
    </source>
</evidence>
<dbReference type="Gene3D" id="1.20.1060.10">
    <property type="entry name" value="Taq DNA Polymerase, Chain T, domain 4"/>
    <property type="match status" value="1"/>
</dbReference>
<dbReference type="Pfam" id="PF01367">
    <property type="entry name" value="5_3_exonuc"/>
    <property type="match status" value="1"/>
</dbReference>
<dbReference type="InterPro" id="IPR043502">
    <property type="entry name" value="DNA/RNA_pol_sf"/>
</dbReference>
<dbReference type="PRINTS" id="PR00868">
    <property type="entry name" value="DNAPOLI"/>
</dbReference>
<comment type="catalytic activity">
    <reaction evidence="14 16">
        <text>DNA(n) + a 2'-deoxyribonucleoside 5'-triphosphate = DNA(n+1) + diphosphate</text>
        <dbReference type="Rhea" id="RHEA:22508"/>
        <dbReference type="Rhea" id="RHEA-COMP:17339"/>
        <dbReference type="Rhea" id="RHEA-COMP:17340"/>
        <dbReference type="ChEBI" id="CHEBI:33019"/>
        <dbReference type="ChEBI" id="CHEBI:61560"/>
        <dbReference type="ChEBI" id="CHEBI:173112"/>
        <dbReference type="EC" id="2.7.7.7"/>
    </reaction>
</comment>
<accession>A0ABW5LTK5</accession>
<evidence type="ECO:0000256" key="10">
    <source>
        <dbReference type="ARBA" id="ARBA00022839"/>
    </source>
</evidence>
<dbReference type="Gene3D" id="1.10.150.20">
    <property type="entry name" value="5' to 3' exonuclease, C-terminal subdomain"/>
    <property type="match status" value="2"/>
</dbReference>
<evidence type="ECO:0000256" key="16">
    <source>
        <dbReference type="RuleBase" id="RU004460"/>
    </source>
</evidence>
<keyword evidence="7" id="KW-0540">Nuclease</keyword>
<dbReference type="Pfam" id="PF00476">
    <property type="entry name" value="DNA_pol_A"/>
    <property type="match status" value="1"/>
</dbReference>
<feature type="region of interest" description="Disordered" evidence="17">
    <location>
        <begin position="300"/>
        <end position="328"/>
    </location>
</feature>
<evidence type="ECO:0000256" key="3">
    <source>
        <dbReference type="ARBA" id="ARBA00020311"/>
    </source>
</evidence>
<keyword evidence="9 16" id="KW-0378">Hydrolase</keyword>
<evidence type="ECO:0000313" key="22">
    <source>
        <dbReference type="Proteomes" id="UP001597508"/>
    </source>
</evidence>
<evidence type="ECO:0000256" key="7">
    <source>
        <dbReference type="ARBA" id="ARBA00022722"/>
    </source>
</evidence>
<dbReference type="SUPFAM" id="SSF56672">
    <property type="entry name" value="DNA/RNA polymerases"/>
    <property type="match status" value="1"/>
</dbReference>
<dbReference type="NCBIfam" id="NF004397">
    <property type="entry name" value="PRK05755.1"/>
    <property type="match status" value="1"/>
</dbReference>
<keyword evidence="22" id="KW-1185">Reference proteome</keyword>
<feature type="domain" description="5'-3' exonuclease" evidence="19">
    <location>
        <begin position="5"/>
        <end position="266"/>
    </location>
</feature>
<evidence type="ECO:0000256" key="12">
    <source>
        <dbReference type="ARBA" id="ARBA00023125"/>
    </source>
</evidence>
<keyword evidence="13 16" id="KW-0234">DNA repair</keyword>
<dbReference type="RefSeq" id="WP_379666051.1">
    <property type="nucleotide sequence ID" value="NZ_JBHULH010000003.1"/>
</dbReference>
<dbReference type="GO" id="GO:0003887">
    <property type="term" value="F:DNA-directed DNA polymerase activity"/>
    <property type="evidence" value="ECO:0007669"/>
    <property type="project" value="UniProtKB-EC"/>
</dbReference>
<evidence type="ECO:0000256" key="2">
    <source>
        <dbReference type="ARBA" id="ARBA00012417"/>
    </source>
</evidence>
<keyword evidence="11 16" id="KW-0239">DNA-directed DNA polymerase</keyword>
<organism evidence="21 22">
    <name type="scientific">Pseudotenacibaculum haliotis</name>
    <dbReference type="NCBI Taxonomy" id="1862138"/>
    <lineage>
        <taxon>Bacteria</taxon>
        <taxon>Pseudomonadati</taxon>
        <taxon>Bacteroidota</taxon>
        <taxon>Flavobacteriia</taxon>
        <taxon>Flavobacteriales</taxon>
        <taxon>Flavobacteriaceae</taxon>
        <taxon>Pseudotenacibaculum</taxon>
    </lineage>
</organism>
<evidence type="ECO:0000256" key="15">
    <source>
        <dbReference type="NCBIfam" id="TIGR00593"/>
    </source>
</evidence>
<dbReference type="EMBL" id="JBHULH010000003">
    <property type="protein sequence ID" value="MFD2567343.1"/>
    <property type="molecule type" value="Genomic_DNA"/>
</dbReference>
<dbReference type="Proteomes" id="UP001597508">
    <property type="component" value="Unassembled WGS sequence"/>
</dbReference>
<dbReference type="InterPro" id="IPR008918">
    <property type="entry name" value="HhH2"/>
</dbReference>
<dbReference type="SUPFAM" id="SSF47807">
    <property type="entry name" value="5' to 3' exonuclease, C-terminal subdomain"/>
    <property type="match status" value="1"/>
</dbReference>
<dbReference type="SMART" id="SM00474">
    <property type="entry name" value="35EXOc"/>
    <property type="match status" value="1"/>
</dbReference>
<dbReference type="InterPro" id="IPR020045">
    <property type="entry name" value="DNA_polI_H3TH"/>
</dbReference>
<dbReference type="InterPro" id="IPR029060">
    <property type="entry name" value="PIN-like_dom_sf"/>
</dbReference>
<evidence type="ECO:0000256" key="4">
    <source>
        <dbReference type="ARBA" id="ARBA00022679"/>
    </source>
</evidence>
<keyword evidence="10 16" id="KW-0269">Exonuclease</keyword>
<keyword evidence="5 16" id="KW-0548">Nucleotidyltransferase</keyword>
<dbReference type="PROSITE" id="PS00447">
    <property type="entry name" value="DNA_POLYMERASE_A"/>
    <property type="match status" value="1"/>
</dbReference>
<dbReference type="NCBIfam" id="TIGR00593">
    <property type="entry name" value="pola"/>
    <property type="match status" value="1"/>
</dbReference>
<evidence type="ECO:0000256" key="11">
    <source>
        <dbReference type="ARBA" id="ARBA00022932"/>
    </source>
</evidence>
<dbReference type="InterPro" id="IPR036279">
    <property type="entry name" value="5-3_exonuclease_C_sf"/>
</dbReference>
<comment type="caution">
    <text evidence="21">The sequence shown here is derived from an EMBL/GenBank/DDBJ whole genome shotgun (WGS) entry which is preliminary data.</text>
</comment>
<comment type="similarity">
    <text evidence="1 16">Belongs to the DNA polymerase type-A family.</text>
</comment>
<dbReference type="Gene3D" id="3.30.420.10">
    <property type="entry name" value="Ribonuclease H-like superfamily/Ribonuclease H"/>
    <property type="match status" value="1"/>
</dbReference>
<dbReference type="CDD" id="cd09898">
    <property type="entry name" value="H3TH_53EXO"/>
    <property type="match status" value="1"/>
</dbReference>
<evidence type="ECO:0000256" key="1">
    <source>
        <dbReference type="ARBA" id="ARBA00007705"/>
    </source>
</evidence>
<dbReference type="InterPro" id="IPR019760">
    <property type="entry name" value="DNA-dir_DNA_pol_A_CS"/>
</dbReference>
<protein>
    <recommendedName>
        <fullName evidence="3 15">DNA polymerase I</fullName>
        <ecNumber evidence="2 15">2.7.7.7</ecNumber>
    </recommendedName>
</protein>
<dbReference type="PANTHER" id="PTHR10133:SF27">
    <property type="entry name" value="DNA POLYMERASE NU"/>
    <property type="match status" value="1"/>
</dbReference>
<evidence type="ECO:0000256" key="5">
    <source>
        <dbReference type="ARBA" id="ARBA00022695"/>
    </source>
</evidence>
<dbReference type="InterPro" id="IPR002562">
    <property type="entry name" value="3'-5'_exonuclease_dom"/>
</dbReference>
<dbReference type="PANTHER" id="PTHR10133">
    <property type="entry name" value="DNA POLYMERASE I"/>
    <property type="match status" value="1"/>
</dbReference>
<dbReference type="Gene3D" id="3.30.70.370">
    <property type="match status" value="1"/>
</dbReference>
<evidence type="ECO:0000256" key="6">
    <source>
        <dbReference type="ARBA" id="ARBA00022705"/>
    </source>
</evidence>
<keyword evidence="8 16" id="KW-0227">DNA damage</keyword>
<evidence type="ECO:0000256" key="9">
    <source>
        <dbReference type="ARBA" id="ARBA00022801"/>
    </source>
</evidence>
<evidence type="ECO:0000256" key="13">
    <source>
        <dbReference type="ARBA" id="ARBA00023204"/>
    </source>
</evidence>
<dbReference type="CDD" id="cd09859">
    <property type="entry name" value="PIN_53EXO"/>
    <property type="match status" value="1"/>
</dbReference>
<dbReference type="Gene3D" id="3.40.50.1010">
    <property type="entry name" value="5'-nuclease"/>
    <property type="match status" value="1"/>
</dbReference>
<name>A0ABW5LTK5_9FLAO</name>
<feature type="domain" description="3'-5' exonuclease" evidence="18">
    <location>
        <begin position="353"/>
        <end position="534"/>
    </location>
</feature>
<keyword evidence="12 16" id="KW-0238">DNA-binding</keyword>
<sequence>MSDKKRLFLLDAYALIFRGYYAFIKNPRINSKGMDTSAIMGFTNSLLDVIKREKPDYLAVCFDRGGSAARTEAFPEYKANRQETPEAIRIAVPYIEKILEAMNIPAIVKEGFEADDIIGTLAKKAEKKGLETYMVTPDKDFAQLVSDSIFMFRPPRMGNSYEKWGVKEVQEKFEVERPEQVIDYLGMMGDSVDNIPGLPGVGDKTAKKFIAAYGSMEGLLENTHELKGKMKEKVENNKELGILSKELATIMLDVPVELNEDELIFEQPNVEAVKEIFTELEFRRLTENFLKTFAASTTQDAPKDVTSSGGEKSPKAAPSNGQFDLFAAPGSGNVTEEESLSGLKTIKNTDHFYQHVNTSLSRKLLLQKLMQQTSVCFDTETTGLKALEVEVIGIAFAWEVGKGYYVSLPEDQEETQQILEEFRPFFENENIEKIGHNLKYDIKVLSNYNMPVKGKLFDTMIAHYLINPDMRHNMDVLAETYLNYQPVSITELIGKKGKNQLSMRVVPIADQTEYAVEDADITLQLKEHFTKELDSGNVTQLFNDVELPLVSVLTAMEIEGINLNTDFLKELSVALTDDIKRLEQNIYEQAGEEFNIASPKQLGPILFDKLKLVDKPKKTKTGQYSTAEDVLSYLAKDHQIVSDILEYRQYKKLQSTYVDALPEEINPKTGRVHTVYAQAVAATGRLSSNNPNLQNIPIRTERGRQVRKAFVPRDENYVLLAADYSQIELRIIAALSEEETMIQAFQNGEDIHASTAAKVFNVPINEVTREQRSNAKTVNFGIIYGVSAFGLSNQTNLTRKESKELIDTYYETYPKLRAYMSKQVDFARDNGYVETVLQRRRYLKDINSRNAIVRGAAERNAVNAPIQGSAADIIKLAMINIHKRFEQEQFKSKMLLQVHDELVFDAHKDELDTIKPIIKEEMENAYKLAVPLDVEMGLGTNWLEAH</sequence>
<dbReference type="InterPro" id="IPR002421">
    <property type="entry name" value="5-3_exonuclease"/>
</dbReference>
<dbReference type="SMART" id="SM00475">
    <property type="entry name" value="53EXOc"/>
    <property type="match status" value="1"/>
</dbReference>
<proteinExistence type="inferred from homology"/>
<keyword evidence="4 16" id="KW-0808">Transferase</keyword>
<evidence type="ECO:0000259" key="18">
    <source>
        <dbReference type="SMART" id="SM00474"/>
    </source>
</evidence>
<dbReference type="InterPro" id="IPR012337">
    <property type="entry name" value="RNaseH-like_sf"/>
</dbReference>
<keyword evidence="6 16" id="KW-0235">DNA replication</keyword>
<reference evidence="22" key="1">
    <citation type="journal article" date="2019" name="Int. J. Syst. Evol. Microbiol.">
        <title>The Global Catalogue of Microorganisms (GCM) 10K type strain sequencing project: providing services to taxonomists for standard genome sequencing and annotation.</title>
        <authorList>
            <consortium name="The Broad Institute Genomics Platform"/>
            <consortium name="The Broad Institute Genome Sequencing Center for Infectious Disease"/>
            <person name="Wu L."/>
            <person name="Ma J."/>
        </authorList>
    </citation>
    <scope>NUCLEOTIDE SEQUENCE [LARGE SCALE GENOMIC DNA]</scope>
    <source>
        <strain evidence="22">KCTC 52127</strain>
    </source>
</reference>
<evidence type="ECO:0000256" key="17">
    <source>
        <dbReference type="SAM" id="MobiDB-lite"/>
    </source>
</evidence>
<dbReference type="InterPro" id="IPR018320">
    <property type="entry name" value="DNA_polymerase_1"/>
</dbReference>
<comment type="function">
    <text evidence="16">In addition to polymerase activity, this DNA polymerase exhibits 3'-5' and 5'-3' exonuclease activity.</text>
</comment>
<gene>
    <name evidence="16 21" type="primary">polA</name>
    <name evidence="21" type="ORF">ACFSRZ_08160</name>
</gene>
<dbReference type="InterPro" id="IPR002298">
    <property type="entry name" value="DNA_polymerase_A"/>
</dbReference>
<evidence type="ECO:0000256" key="14">
    <source>
        <dbReference type="ARBA" id="ARBA00049244"/>
    </source>
</evidence>
<evidence type="ECO:0000256" key="8">
    <source>
        <dbReference type="ARBA" id="ARBA00022763"/>
    </source>
</evidence>
<dbReference type="Pfam" id="PF01612">
    <property type="entry name" value="DNA_pol_A_exo1"/>
    <property type="match status" value="1"/>
</dbReference>
<dbReference type="SUPFAM" id="SSF88723">
    <property type="entry name" value="PIN domain-like"/>
    <property type="match status" value="1"/>
</dbReference>
<dbReference type="InterPro" id="IPR020046">
    <property type="entry name" value="5-3_exonucl_a-hlix_arch_N"/>
</dbReference>
<dbReference type="EC" id="2.7.7.7" evidence="2 15"/>
<dbReference type="SMART" id="SM00482">
    <property type="entry name" value="POLAc"/>
    <property type="match status" value="1"/>
</dbReference>
<dbReference type="Pfam" id="PF02739">
    <property type="entry name" value="5_3_exonuc_N"/>
    <property type="match status" value="1"/>
</dbReference>